<reference evidence="5 6" key="1">
    <citation type="submission" date="2012-10" db="EMBL/GenBank/DDBJ databases">
        <authorList>
            <person name="Genoscope - CEA"/>
        </authorList>
    </citation>
    <scope>NUCLEOTIDE SEQUENCE [LARGE SCALE GENOMIC DNA]</scope>
    <source>
        <strain evidence="6">AM13 / DSM 14728</strain>
    </source>
</reference>
<dbReference type="InterPro" id="IPR020103">
    <property type="entry name" value="PsdUridine_synth_cat_dom_sf"/>
</dbReference>
<dbReference type="Gene3D" id="3.10.290.10">
    <property type="entry name" value="RNA-binding S4 domain"/>
    <property type="match status" value="1"/>
</dbReference>
<dbReference type="GO" id="GO:0140098">
    <property type="term" value="F:catalytic activity, acting on RNA"/>
    <property type="evidence" value="ECO:0007669"/>
    <property type="project" value="UniProtKB-ARBA"/>
</dbReference>
<dbReference type="eggNOG" id="COG0564">
    <property type="taxonomic scope" value="Bacteria"/>
</dbReference>
<keyword evidence="3" id="KW-0694">RNA-binding</keyword>
<feature type="domain" description="Pseudouridine synthase RsuA/RluA-like" evidence="4">
    <location>
        <begin position="93"/>
        <end position="240"/>
    </location>
</feature>
<evidence type="ECO:0000256" key="1">
    <source>
        <dbReference type="ARBA" id="ARBA00010876"/>
    </source>
</evidence>
<dbReference type="PANTHER" id="PTHR21600:SF87">
    <property type="entry name" value="RNA PSEUDOURIDYLATE SYNTHASE DOMAIN-CONTAINING PROTEIN 1"/>
    <property type="match status" value="1"/>
</dbReference>
<dbReference type="PATRIC" id="fig|1121451.3.peg.2043"/>
<dbReference type="CDD" id="cd00165">
    <property type="entry name" value="S4"/>
    <property type="match status" value="1"/>
</dbReference>
<dbReference type="OrthoDB" id="128480at2"/>
<evidence type="ECO:0000259" key="4">
    <source>
        <dbReference type="Pfam" id="PF00849"/>
    </source>
</evidence>
<gene>
    <name evidence="5" type="ORF">DESAM_21807</name>
</gene>
<evidence type="ECO:0000256" key="2">
    <source>
        <dbReference type="ARBA" id="ARBA00023235"/>
    </source>
</evidence>
<proteinExistence type="inferred from homology"/>
<dbReference type="EMBL" id="FO203522">
    <property type="protein sequence ID" value="CCO24084.1"/>
    <property type="molecule type" value="Genomic_DNA"/>
</dbReference>
<evidence type="ECO:0000313" key="5">
    <source>
        <dbReference type="EMBL" id="CCO24084.1"/>
    </source>
</evidence>
<dbReference type="Proteomes" id="UP000010808">
    <property type="component" value="Chromosome"/>
</dbReference>
<dbReference type="InterPro" id="IPR036986">
    <property type="entry name" value="S4_RNA-bd_sf"/>
</dbReference>
<dbReference type="GO" id="GO:0003723">
    <property type="term" value="F:RNA binding"/>
    <property type="evidence" value="ECO:0007669"/>
    <property type="project" value="UniProtKB-KW"/>
</dbReference>
<dbReference type="GO" id="GO:0009982">
    <property type="term" value="F:pseudouridine synthase activity"/>
    <property type="evidence" value="ECO:0007669"/>
    <property type="project" value="InterPro"/>
</dbReference>
<comment type="similarity">
    <text evidence="1">Belongs to the pseudouridine synthase RluA family.</text>
</comment>
<dbReference type="RefSeq" id="WP_015336686.1">
    <property type="nucleotide sequence ID" value="NC_020055.1"/>
</dbReference>
<dbReference type="PROSITE" id="PS50889">
    <property type="entry name" value="S4"/>
    <property type="match status" value="1"/>
</dbReference>
<protein>
    <submittedName>
        <fullName evidence="5">Pseudouridine synthase</fullName>
    </submittedName>
</protein>
<dbReference type="Gene3D" id="3.30.2350.10">
    <property type="entry name" value="Pseudouridine synthase"/>
    <property type="match status" value="1"/>
</dbReference>
<dbReference type="KEGG" id="dhy:DESAM_21807"/>
<dbReference type="PANTHER" id="PTHR21600">
    <property type="entry name" value="MITOCHONDRIAL RNA PSEUDOURIDINE SYNTHASE"/>
    <property type="match status" value="1"/>
</dbReference>
<evidence type="ECO:0000313" key="6">
    <source>
        <dbReference type="Proteomes" id="UP000010808"/>
    </source>
</evidence>
<dbReference type="HOGENOM" id="CLU_016902_1_3_7"/>
<dbReference type="STRING" id="1121451.DESAM_21807"/>
<dbReference type="InterPro" id="IPR050188">
    <property type="entry name" value="RluA_PseudoU_synthase"/>
</dbReference>
<dbReference type="AlphaFoldDB" id="L0RBF0"/>
<dbReference type="SUPFAM" id="SSF55174">
    <property type="entry name" value="Alpha-L RNA-binding motif"/>
    <property type="match status" value="1"/>
</dbReference>
<keyword evidence="6" id="KW-1185">Reference proteome</keyword>
<sequence>MENNKLIEIDMAVATDADEGLRLDKYILAFFPDVGLRQRRRIIENGLVTVNERKAKPGLKLFTGARVVVFEQDGCECADEVSAGLKILKQTDDYAVVYKPEGLHSAKIAGGIEPSAEGCFPKLFSGREPVLINRLDQLTSGMLLVAFGHDQVNIFKDIEEKGQVDKFYLAKVHGVPESEFIIKNRLDTDDRAMTKVLEEDAEHLRWSRVKLIEKLDGDMSLVEVEISKGARHQIRVHLAHAGFPIAGDPVYGKVDDAQDRMYLHHNRITFPGFEAECDSGWK</sequence>
<accession>L0RBF0</accession>
<organism evidence="5 6">
    <name type="scientific">Maridesulfovibrio hydrothermalis AM13 = DSM 14728</name>
    <dbReference type="NCBI Taxonomy" id="1121451"/>
    <lineage>
        <taxon>Bacteria</taxon>
        <taxon>Pseudomonadati</taxon>
        <taxon>Thermodesulfobacteriota</taxon>
        <taxon>Desulfovibrionia</taxon>
        <taxon>Desulfovibrionales</taxon>
        <taxon>Desulfovibrionaceae</taxon>
        <taxon>Maridesulfovibrio</taxon>
    </lineage>
</organism>
<dbReference type="InterPro" id="IPR006145">
    <property type="entry name" value="PsdUridine_synth_RsuA/RluA"/>
</dbReference>
<keyword evidence="2" id="KW-0413">Isomerase</keyword>
<dbReference type="Pfam" id="PF00849">
    <property type="entry name" value="PseudoU_synth_2"/>
    <property type="match status" value="1"/>
</dbReference>
<name>L0RBF0_9BACT</name>
<evidence type="ECO:0000256" key="3">
    <source>
        <dbReference type="PROSITE-ProRule" id="PRU00182"/>
    </source>
</evidence>
<dbReference type="CDD" id="cd02869">
    <property type="entry name" value="PseudoU_synth_RluA_like"/>
    <property type="match status" value="1"/>
</dbReference>
<dbReference type="SUPFAM" id="SSF55120">
    <property type="entry name" value="Pseudouridine synthase"/>
    <property type="match status" value="1"/>
</dbReference>
<dbReference type="GO" id="GO:0000455">
    <property type="term" value="P:enzyme-directed rRNA pseudouridine synthesis"/>
    <property type="evidence" value="ECO:0007669"/>
    <property type="project" value="TreeGrafter"/>
</dbReference>